<sequence>MSSTDSDDPWAGYCNKNNIADQVVSAISKDGRIKVTACTIRNMVNDLMIQHTMTIQAIGRTDHDLCLVNVQWNARRTNLANHSEL</sequence>
<name>A0A9N8EM62_9STRA</name>
<keyword evidence="2" id="KW-1185">Reference proteome</keyword>
<dbReference type="EMBL" id="CAICTM010001522">
    <property type="protein sequence ID" value="CAB9524332.1"/>
    <property type="molecule type" value="Genomic_DNA"/>
</dbReference>
<comment type="caution">
    <text evidence="1">The sequence shown here is derived from an EMBL/GenBank/DDBJ whole genome shotgun (WGS) entry which is preliminary data.</text>
</comment>
<accession>A0A9N8EM62</accession>
<dbReference type="AlphaFoldDB" id="A0A9N8EM62"/>
<reference evidence="1" key="1">
    <citation type="submission" date="2020-06" db="EMBL/GenBank/DDBJ databases">
        <authorList>
            <consortium name="Plant Systems Biology data submission"/>
        </authorList>
    </citation>
    <scope>NUCLEOTIDE SEQUENCE</scope>
    <source>
        <strain evidence="1">D6</strain>
    </source>
</reference>
<evidence type="ECO:0000313" key="1">
    <source>
        <dbReference type="EMBL" id="CAB9524332.1"/>
    </source>
</evidence>
<proteinExistence type="predicted"/>
<evidence type="ECO:0000313" key="2">
    <source>
        <dbReference type="Proteomes" id="UP001153069"/>
    </source>
</evidence>
<gene>
    <name evidence="1" type="ORF">SEMRO_1524_G279640.1</name>
</gene>
<protein>
    <submittedName>
        <fullName evidence="1">Hsp33 protein</fullName>
    </submittedName>
</protein>
<dbReference type="Proteomes" id="UP001153069">
    <property type="component" value="Unassembled WGS sequence"/>
</dbReference>
<organism evidence="1 2">
    <name type="scientific">Seminavis robusta</name>
    <dbReference type="NCBI Taxonomy" id="568900"/>
    <lineage>
        <taxon>Eukaryota</taxon>
        <taxon>Sar</taxon>
        <taxon>Stramenopiles</taxon>
        <taxon>Ochrophyta</taxon>
        <taxon>Bacillariophyta</taxon>
        <taxon>Bacillariophyceae</taxon>
        <taxon>Bacillariophycidae</taxon>
        <taxon>Naviculales</taxon>
        <taxon>Naviculaceae</taxon>
        <taxon>Seminavis</taxon>
    </lineage>
</organism>